<evidence type="ECO:0000313" key="4">
    <source>
        <dbReference type="EMBL" id="ATB33889.1"/>
    </source>
</evidence>
<dbReference type="InterPro" id="IPR029063">
    <property type="entry name" value="SAM-dependent_MTases_sf"/>
</dbReference>
<keyword evidence="5" id="KW-1185">Reference proteome</keyword>
<feature type="region of interest" description="Disordered" evidence="3">
    <location>
        <begin position="1"/>
        <end position="21"/>
    </location>
</feature>
<dbReference type="SUPFAM" id="SSF53335">
    <property type="entry name" value="S-adenosyl-L-methionine-dependent methyltransferases"/>
    <property type="match status" value="1"/>
</dbReference>
<dbReference type="InterPro" id="IPR007213">
    <property type="entry name" value="Ppm1/Ppm2/Tcmp"/>
</dbReference>
<keyword evidence="2 4" id="KW-0808">Transferase</keyword>
<dbReference type="PANTHER" id="PTHR43619">
    <property type="entry name" value="S-ADENOSYL-L-METHIONINE-DEPENDENT METHYLTRANSFERASE YKTD-RELATED"/>
    <property type="match status" value="1"/>
</dbReference>
<dbReference type="Proteomes" id="UP000217289">
    <property type="component" value="Chromosome"/>
</dbReference>
<dbReference type="EMBL" id="CP022163">
    <property type="protein sequence ID" value="ATB33889.1"/>
    <property type="molecule type" value="Genomic_DNA"/>
</dbReference>
<protein>
    <submittedName>
        <fullName evidence="4">Methyltransferase</fullName>
    </submittedName>
</protein>
<dbReference type="Pfam" id="PF04072">
    <property type="entry name" value="LCM"/>
    <property type="match status" value="1"/>
</dbReference>
<dbReference type="GO" id="GO:0008168">
    <property type="term" value="F:methyltransferase activity"/>
    <property type="evidence" value="ECO:0007669"/>
    <property type="project" value="UniProtKB-KW"/>
</dbReference>
<dbReference type="RefSeq" id="WP_179956354.1">
    <property type="nucleotide sequence ID" value="NZ_CP022163.1"/>
</dbReference>
<name>A0A250IQ59_9BACT</name>
<evidence type="ECO:0000313" key="5">
    <source>
        <dbReference type="Proteomes" id="UP000217289"/>
    </source>
</evidence>
<dbReference type="PANTHER" id="PTHR43619:SF2">
    <property type="entry name" value="S-ADENOSYL-L-METHIONINE-DEPENDENT METHYLTRANSFERASES SUPERFAMILY PROTEIN"/>
    <property type="match status" value="1"/>
</dbReference>
<reference evidence="4 5" key="1">
    <citation type="submission" date="2017-06" db="EMBL/GenBank/DDBJ databases">
        <authorList>
            <person name="Kim H.J."/>
            <person name="Triplett B.A."/>
        </authorList>
    </citation>
    <scope>NUCLEOTIDE SEQUENCE [LARGE SCALE GENOMIC DNA]</scope>
    <source>
        <strain evidence="4 5">DSM 14713</strain>
    </source>
</reference>
<organism evidence="4 5">
    <name type="scientific">Melittangium boletus DSM 14713</name>
    <dbReference type="NCBI Taxonomy" id="1294270"/>
    <lineage>
        <taxon>Bacteria</taxon>
        <taxon>Pseudomonadati</taxon>
        <taxon>Myxococcota</taxon>
        <taxon>Myxococcia</taxon>
        <taxon>Myxococcales</taxon>
        <taxon>Cystobacterineae</taxon>
        <taxon>Archangiaceae</taxon>
        <taxon>Melittangium</taxon>
    </lineage>
</organism>
<keyword evidence="1 4" id="KW-0489">Methyltransferase</keyword>
<evidence type="ECO:0000256" key="3">
    <source>
        <dbReference type="SAM" id="MobiDB-lite"/>
    </source>
</evidence>
<feature type="compositionally biased region" description="Basic and acidic residues" evidence="3">
    <location>
        <begin position="1"/>
        <end position="12"/>
    </location>
</feature>
<gene>
    <name evidence="4" type="ORF">MEBOL_007390</name>
</gene>
<dbReference type="KEGG" id="mbd:MEBOL_007390"/>
<dbReference type="AlphaFoldDB" id="A0A250IQ59"/>
<evidence type="ECO:0000256" key="2">
    <source>
        <dbReference type="ARBA" id="ARBA00022679"/>
    </source>
</evidence>
<dbReference type="Gene3D" id="3.40.50.150">
    <property type="entry name" value="Vaccinia Virus protein VP39"/>
    <property type="match status" value="1"/>
</dbReference>
<proteinExistence type="predicted"/>
<accession>A0A250IQ59</accession>
<sequence length="289" mass="32588">MSGDPTTERAEDPSTQEGIPINLTGVPETMLWTLYNRAGEARRPDGFLRDPECVRVYESIDYDYERSFGKPDASHPMRSRVFDDALRPWLHAHPGGTVVELGAGLETQSHRCDDGRVQWLCVDVPEAIAVRERFLPPSERCRYVPKSALDLGWLDEVDPARGVFVSAQGLFMYFEEADVRRLFVAIVDRCPGVELMFDTIPPWFSRKTLKGFQKTKYYRAPPMPWGIRRDDIEPLLRRWSPRVASTSAVNYGVFARGPSGALLRLCSRLPGLRNLPPAIVHVKTTGATA</sequence>
<dbReference type="GO" id="GO:0032259">
    <property type="term" value="P:methylation"/>
    <property type="evidence" value="ECO:0007669"/>
    <property type="project" value="UniProtKB-KW"/>
</dbReference>
<evidence type="ECO:0000256" key="1">
    <source>
        <dbReference type="ARBA" id="ARBA00022603"/>
    </source>
</evidence>